<organism evidence="4 5">
    <name type="scientific">Phyllosticta citrichinensis</name>
    <dbReference type="NCBI Taxonomy" id="1130410"/>
    <lineage>
        <taxon>Eukaryota</taxon>
        <taxon>Fungi</taxon>
        <taxon>Dikarya</taxon>
        <taxon>Ascomycota</taxon>
        <taxon>Pezizomycotina</taxon>
        <taxon>Dothideomycetes</taxon>
        <taxon>Dothideomycetes incertae sedis</taxon>
        <taxon>Botryosphaeriales</taxon>
        <taxon>Phyllostictaceae</taxon>
        <taxon>Phyllosticta</taxon>
    </lineage>
</organism>
<name>A0ABR1XIE4_9PEZI</name>
<evidence type="ECO:0000313" key="4">
    <source>
        <dbReference type="EMBL" id="KAK8155910.1"/>
    </source>
</evidence>
<dbReference type="Proteomes" id="UP001456524">
    <property type="component" value="Unassembled WGS sequence"/>
</dbReference>
<feature type="transmembrane region" description="Helical" evidence="2">
    <location>
        <begin position="377"/>
        <end position="404"/>
    </location>
</feature>
<keyword evidence="2" id="KW-0812">Transmembrane</keyword>
<comment type="caution">
    <text evidence="4">The sequence shown here is derived from an EMBL/GenBank/DDBJ whole genome shotgun (WGS) entry which is preliminary data.</text>
</comment>
<accession>A0ABR1XIE4</accession>
<keyword evidence="2" id="KW-0472">Membrane</keyword>
<reference evidence="4 5" key="1">
    <citation type="journal article" date="2022" name="G3 (Bethesda)">
        <title>Enemy or ally: a genomic approach to elucidate the lifestyle of Phyllosticta citrichinaensis.</title>
        <authorList>
            <person name="Buijs V.A."/>
            <person name="Groenewald J.Z."/>
            <person name="Haridas S."/>
            <person name="LaButti K.M."/>
            <person name="Lipzen A."/>
            <person name="Martin F.M."/>
            <person name="Barry K."/>
            <person name="Grigoriev I.V."/>
            <person name="Crous P.W."/>
            <person name="Seidl M.F."/>
        </authorList>
    </citation>
    <scope>NUCLEOTIDE SEQUENCE [LARGE SCALE GENOMIC DNA]</scope>
    <source>
        <strain evidence="4 5">CBS 129764</strain>
    </source>
</reference>
<dbReference type="PROSITE" id="PS51767">
    <property type="entry name" value="PEPTIDASE_A1"/>
    <property type="match status" value="1"/>
</dbReference>
<dbReference type="InterPro" id="IPR021109">
    <property type="entry name" value="Peptidase_aspartic_dom_sf"/>
</dbReference>
<dbReference type="Pfam" id="PF00026">
    <property type="entry name" value="Asp"/>
    <property type="match status" value="1"/>
</dbReference>
<keyword evidence="2" id="KW-1133">Transmembrane helix</keyword>
<gene>
    <name evidence="4" type="ORF">IWX90DRAFT_489840</name>
</gene>
<keyword evidence="5" id="KW-1185">Reference proteome</keyword>
<evidence type="ECO:0000259" key="3">
    <source>
        <dbReference type="PROSITE" id="PS51767"/>
    </source>
</evidence>
<dbReference type="EMBL" id="JBBWUH010000010">
    <property type="protein sequence ID" value="KAK8155910.1"/>
    <property type="molecule type" value="Genomic_DNA"/>
</dbReference>
<sequence length="514" mass="55547">MRVLIAIGGQETWVVAPSGCVDSDPNGDQCPSKRGGLFRANESSTWQSTTEIWDNTGIYGLGGVVLDSLGIGGQGQYGYELVGLNAGNSATLNRSIVAQMNTLNFYVGQFGVSPRPTNFTVENNNATSLNDPQPSFFSLLRDNNLIPSLTYSYTAGSYARTGSLRSAWASFIFGGYDTSLVGPDKLSFDFTPDDGRELVVAIQSIQKTGSNGNVALLPTPVLAALDSSQANLWLPSESCELFESAFGISWNETSQLYLVNTTVHERLVEENPNVTFSLAGSISGGKTVDIVLPYSAFDLNVSYPTIPGSGIERFFPLKRAANSTQITLGRTFLQEAYFIADYERHNFTLAQRVWNDSAPAEIVPIRSVNSGSNSGPALSIGAIVGIVVGAAAIVAIVLVSFCIVRCRARRRTNAKRAEESSAAFAMASQYKTIEELQGDDRGRELHAQQHRTELPADGKTEMPANEEVKSRVEIDGSETPAELSHERMNVNPHELPGDYPPAVELPEQKAARQK</sequence>
<feature type="compositionally biased region" description="Basic and acidic residues" evidence="1">
    <location>
        <begin position="452"/>
        <end position="474"/>
    </location>
</feature>
<proteinExistence type="predicted"/>
<protein>
    <submittedName>
        <fullName evidence="4">Aspartic peptidase domain-containing protein</fullName>
    </submittedName>
</protein>
<dbReference type="InterPro" id="IPR033121">
    <property type="entry name" value="PEPTIDASE_A1"/>
</dbReference>
<dbReference type="SUPFAM" id="SSF50630">
    <property type="entry name" value="Acid proteases"/>
    <property type="match status" value="1"/>
</dbReference>
<evidence type="ECO:0000256" key="1">
    <source>
        <dbReference type="SAM" id="MobiDB-lite"/>
    </source>
</evidence>
<feature type="region of interest" description="Disordered" evidence="1">
    <location>
        <begin position="452"/>
        <end position="514"/>
    </location>
</feature>
<dbReference type="Gene3D" id="2.40.70.10">
    <property type="entry name" value="Acid Proteases"/>
    <property type="match status" value="2"/>
</dbReference>
<evidence type="ECO:0000256" key="2">
    <source>
        <dbReference type="SAM" id="Phobius"/>
    </source>
</evidence>
<feature type="domain" description="Peptidase A1" evidence="3">
    <location>
        <begin position="1"/>
        <end position="350"/>
    </location>
</feature>
<evidence type="ECO:0000313" key="5">
    <source>
        <dbReference type="Proteomes" id="UP001456524"/>
    </source>
</evidence>